<feature type="transmembrane region" description="Helical" evidence="1">
    <location>
        <begin position="106"/>
        <end position="129"/>
    </location>
</feature>
<evidence type="ECO:0000313" key="3">
    <source>
        <dbReference type="Proteomes" id="UP001143463"/>
    </source>
</evidence>
<keyword evidence="3" id="KW-1185">Reference proteome</keyword>
<accession>A0A9W6L2E7</accession>
<keyword evidence="1" id="KW-0472">Membrane</keyword>
<name>A0A9W6L2E7_9PSEU</name>
<evidence type="ECO:0000313" key="2">
    <source>
        <dbReference type="EMBL" id="GLL10999.1"/>
    </source>
</evidence>
<evidence type="ECO:0000256" key="1">
    <source>
        <dbReference type="SAM" id="Phobius"/>
    </source>
</evidence>
<sequence length="321" mass="33580">MHDDCKDHAATYANHRSTNIEGLCTALGWRHVSESAVARAATGGGSAARLQLLSSFLTPLTVLTGLLVYVGWVRTRAFYDWFGVKSGLLGFSPQDLTLQSADVGSASVFVLALVCCALVTVDWVISLVLAREELGVWGRRIRLGLAGVGIVLVVVALLTARAYAVIAAVPPIAGAGLLALGATMLLRFGAGVPGRPAPLPRAAAVVGVLVLALSAFWAATTYARTLGTGAARDLAADPGSMPLVTIYSEKPIDLSGGSLVTAARVPNSDGGPTYRYTGPRLLTYSNDRWFLVTDLGEAGYRPAVVVVHDEEAVRVETRAPA</sequence>
<reference evidence="2" key="1">
    <citation type="journal article" date="2014" name="Int. J. Syst. Evol. Microbiol.">
        <title>Complete genome sequence of Corynebacterium casei LMG S-19264T (=DSM 44701T), isolated from a smear-ripened cheese.</title>
        <authorList>
            <consortium name="US DOE Joint Genome Institute (JGI-PGF)"/>
            <person name="Walter F."/>
            <person name="Albersmeier A."/>
            <person name="Kalinowski J."/>
            <person name="Ruckert C."/>
        </authorList>
    </citation>
    <scope>NUCLEOTIDE SEQUENCE</scope>
    <source>
        <strain evidence="2">VKM Ac-1069</strain>
    </source>
</reference>
<feature type="transmembrane region" description="Helical" evidence="1">
    <location>
        <begin position="141"/>
        <end position="166"/>
    </location>
</feature>
<feature type="transmembrane region" description="Helical" evidence="1">
    <location>
        <begin position="202"/>
        <end position="219"/>
    </location>
</feature>
<feature type="transmembrane region" description="Helical" evidence="1">
    <location>
        <begin position="172"/>
        <end position="190"/>
    </location>
</feature>
<organism evidence="2 3">
    <name type="scientific">Pseudonocardia halophobica</name>
    <dbReference type="NCBI Taxonomy" id="29401"/>
    <lineage>
        <taxon>Bacteria</taxon>
        <taxon>Bacillati</taxon>
        <taxon>Actinomycetota</taxon>
        <taxon>Actinomycetes</taxon>
        <taxon>Pseudonocardiales</taxon>
        <taxon>Pseudonocardiaceae</taxon>
        <taxon>Pseudonocardia</taxon>
    </lineage>
</organism>
<reference evidence="2" key="2">
    <citation type="submission" date="2023-01" db="EMBL/GenBank/DDBJ databases">
        <authorList>
            <person name="Sun Q."/>
            <person name="Evtushenko L."/>
        </authorList>
    </citation>
    <scope>NUCLEOTIDE SEQUENCE</scope>
    <source>
        <strain evidence="2">VKM Ac-1069</strain>
    </source>
</reference>
<dbReference type="Proteomes" id="UP001143463">
    <property type="component" value="Unassembled WGS sequence"/>
</dbReference>
<comment type="caution">
    <text evidence="2">The sequence shown here is derived from an EMBL/GenBank/DDBJ whole genome shotgun (WGS) entry which is preliminary data.</text>
</comment>
<dbReference type="AlphaFoldDB" id="A0A9W6L2E7"/>
<gene>
    <name evidence="2" type="ORF">GCM10017577_21400</name>
</gene>
<dbReference type="EMBL" id="BSFQ01000006">
    <property type="protein sequence ID" value="GLL10999.1"/>
    <property type="molecule type" value="Genomic_DNA"/>
</dbReference>
<keyword evidence="1" id="KW-1133">Transmembrane helix</keyword>
<dbReference type="RefSeq" id="WP_037044991.1">
    <property type="nucleotide sequence ID" value="NZ_BAAAUZ010000079.1"/>
</dbReference>
<feature type="transmembrane region" description="Helical" evidence="1">
    <location>
        <begin position="52"/>
        <end position="72"/>
    </location>
</feature>
<protein>
    <submittedName>
        <fullName evidence="2">Uncharacterized protein</fullName>
    </submittedName>
</protein>
<proteinExistence type="predicted"/>
<keyword evidence="1" id="KW-0812">Transmembrane</keyword>